<accession>A0A813YCL5</accession>
<feature type="domain" description="J" evidence="2">
    <location>
        <begin position="52"/>
        <end position="117"/>
    </location>
</feature>
<dbReference type="Pfam" id="PF00226">
    <property type="entry name" value="DnaJ"/>
    <property type="match status" value="1"/>
</dbReference>
<keyword evidence="1" id="KW-1133">Transmembrane helix</keyword>
<dbReference type="InterPro" id="IPR001623">
    <property type="entry name" value="DnaJ_domain"/>
</dbReference>
<evidence type="ECO:0000313" key="3">
    <source>
        <dbReference type="EMBL" id="CAF0882269.1"/>
    </source>
</evidence>
<dbReference type="EMBL" id="CAJNOI010000031">
    <property type="protein sequence ID" value="CAF0882269.1"/>
    <property type="molecule type" value="Genomic_DNA"/>
</dbReference>
<dbReference type="PANTHER" id="PTHR44825">
    <property type="match status" value="1"/>
</dbReference>
<dbReference type="Proteomes" id="UP000663832">
    <property type="component" value="Unassembled WGS sequence"/>
</dbReference>
<dbReference type="Gene3D" id="1.10.287.110">
    <property type="entry name" value="DnaJ domain"/>
    <property type="match status" value="1"/>
</dbReference>
<dbReference type="SMART" id="SM00271">
    <property type="entry name" value="DnaJ"/>
    <property type="match status" value="1"/>
</dbReference>
<dbReference type="SUPFAM" id="SSF46565">
    <property type="entry name" value="Chaperone J-domain"/>
    <property type="match status" value="1"/>
</dbReference>
<comment type="caution">
    <text evidence="3">The sequence shown here is derived from an EMBL/GenBank/DDBJ whole genome shotgun (WGS) entry which is preliminary data.</text>
</comment>
<dbReference type="CDD" id="cd06257">
    <property type="entry name" value="DnaJ"/>
    <property type="match status" value="1"/>
</dbReference>
<evidence type="ECO:0000259" key="2">
    <source>
        <dbReference type="PROSITE" id="PS50076"/>
    </source>
</evidence>
<evidence type="ECO:0000313" key="5">
    <source>
        <dbReference type="Proteomes" id="UP000663832"/>
    </source>
</evidence>
<gene>
    <name evidence="3" type="ORF">BJG266_LOCUS9490</name>
    <name evidence="4" type="ORF">QVE165_LOCUS8792</name>
</gene>
<reference evidence="3" key="1">
    <citation type="submission" date="2021-02" db="EMBL/GenBank/DDBJ databases">
        <authorList>
            <person name="Nowell W R."/>
        </authorList>
    </citation>
    <scope>NUCLEOTIDE SEQUENCE</scope>
</reference>
<dbReference type="Proteomes" id="UP000663877">
    <property type="component" value="Unassembled WGS sequence"/>
</dbReference>
<dbReference type="InterPro" id="IPR052763">
    <property type="entry name" value="DnaJ_C4"/>
</dbReference>
<sequence>MFRTSQKYFWINNSCGDCFHAYENIITSLIQSNRSILLTTYRYKTANINARNYYELLGIERTATQKEIKQAFFKLSKEYHPDSNSADKSLHNKFVKINEAFSILSKQSTRTTYDQSLSSISRSSYQPYARPPSADWSNVDFGSRNTYERRYNTNKTNWNASHRDESFYEAFRRKMESDRQRSNDYSYYYSPSQSYHQNYFAPISIILIVVGFGMFIHALQYRIMQHSNSQYAIDPRTRHYRAYREWQRLSALKDVERAPVSRESSSSSIQEEE</sequence>
<dbReference type="AlphaFoldDB" id="A0A813YCL5"/>
<evidence type="ECO:0000313" key="4">
    <source>
        <dbReference type="EMBL" id="CAF0888069.1"/>
    </source>
</evidence>
<dbReference type="OrthoDB" id="376357at2759"/>
<dbReference type="InterPro" id="IPR036869">
    <property type="entry name" value="J_dom_sf"/>
</dbReference>
<organism evidence="3 6">
    <name type="scientific">Adineta steineri</name>
    <dbReference type="NCBI Taxonomy" id="433720"/>
    <lineage>
        <taxon>Eukaryota</taxon>
        <taxon>Metazoa</taxon>
        <taxon>Spiralia</taxon>
        <taxon>Gnathifera</taxon>
        <taxon>Rotifera</taxon>
        <taxon>Eurotatoria</taxon>
        <taxon>Bdelloidea</taxon>
        <taxon>Adinetida</taxon>
        <taxon>Adinetidae</taxon>
        <taxon>Adineta</taxon>
    </lineage>
</organism>
<dbReference type="PRINTS" id="PR00625">
    <property type="entry name" value="JDOMAIN"/>
</dbReference>
<name>A0A813YCL5_9BILA</name>
<evidence type="ECO:0000313" key="6">
    <source>
        <dbReference type="Proteomes" id="UP000663877"/>
    </source>
</evidence>
<keyword evidence="1" id="KW-0472">Membrane</keyword>
<evidence type="ECO:0000256" key="1">
    <source>
        <dbReference type="SAM" id="Phobius"/>
    </source>
</evidence>
<feature type="transmembrane region" description="Helical" evidence="1">
    <location>
        <begin position="199"/>
        <end position="219"/>
    </location>
</feature>
<dbReference type="PROSITE" id="PS50076">
    <property type="entry name" value="DNAJ_2"/>
    <property type="match status" value="1"/>
</dbReference>
<proteinExistence type="predicted"/>
<keyword evidence="5" id="KW-1185">Reference proteome</keyword>
<dbReference type="PANTHER" id="PTHR44825:SF1">
    <property type="entry name" value="DNAJ HOMOLOG SUBFAMILY C MEMBER 4"/>
    <property type="match status" value="1"/>
</dbReference>
<dbReference type="EMBL" id="CAJNOM010000039">
    <property type="protein sequence ID" value="CAF0888069.1"/>
    <property type="molecule type" value="Genomic_DNA"/>
</dbReference>
<protein>
    <recommendedName>
        <fullName evidence="2">J domain-containing protein</fullName>
    </recommendedName>
</protein>
<keyword evidence="1" id="KW-0812">Transmembrane</keyword>